<evidence type="ECO:0000256" key="1">
    <source>
        <dbReference type="ARBA" id="ARBA00025739"/>
    </source>
</evidence>
<reference evidence="3" key="2">
    <citation type="submission" date="2015-02" db="UniProtKB">
        <authorList>
            <consortium name="EnsemblMetazoa"/>
        </authorList>
    </citation>
    <scope>IDENTIFICATION</scope>
</reference>
<keyword evidence="2" id="KW-0472">Membrane</keyword>
<dbReference type="AlphaFoldDB" id="T1ILG0"/>
<keyword evidence="4" id="KW-1185">Reference proteome</keyword>
<dbReference type="HOGENOM" id="CLU_2349353_0_0_1"/>
<keyword evidence="2" id="KW-0812">Transmembrane</keyword>
<proteinExistence type="inferred from homology"/>
<accession>T1ILG0</accession>
<reference evidence="4" key="1">
    <citation type="submission" date="2011-05" db="EMBL/GenBank/DDBJ databases">
        <authorList>
            <person name="Richards S.R."/>
            <person name="Qu J."/>
            <person name="Jiang H."/>
            <person name="Jhangiani S.N."/>
            <person name="Agravi P."/>
            <person name="Goodspeed R."/>
            <person name="Gross S."/>
            <person name="Mandapat C."/>
            <person name="Jackson L."/>
            <person name="Mathew T."/>
            <person name="Pu L."/>
            <person name="Thornton R."/>
            <person name="Saada N."/>
            <person name="Wilczek-Boney K.B."/>
            <person name="Lee S."/>
            <person name="Kovar C."/>
            <person name="Wu Y."/>
            <person name="Scherer S.E."/>
            <person name="Worley K.C."/>
            <person name="Muzny D.M."/>
            <person name="Gibbs R."/>
        </authorList>
    </citation>
    <scope>NUCLEOTIDE SEQUENCE</scope>
    <source>
        <strain evidence="4">Brora</strain>
    </source>
</reference>
<dbReference type="EMBL" id="JH430816">
    <property type="status" value="NOT_ANNOTATED_CDS"/>
    <property type="molecule type" value="Genomic_DNA"/>
</dbReference>
<comment type="similarity">
    <text evidence="1">Belongs to the scoloptoxin-05 family.</text>
</comment>
<name>T1ILG0_STRMM</name>
<dbReference type="PANTHER" id="PTHR38332">
    <property type="entry name" value="PROTEIN CBG11604"/>
    <property type="match status" value="1"/>
</dbReference>
<dbReference type="InterPro" id="IPR045860">
    <property type="entry name" value="Snake_toxin-like_sf"/>
</dbReference>
<organism evidence="3 4">
    <name type="scientific">Strigamia maritima</name>
    <name type="common">European centipede</name>
    <name type="synonym">Geophilus maritimus</name>
    <dbReference type="NCBI Taxonomy" id="126957"/>
    <lineage>
        <taxon>Eukaryota</taxon>
        <taxon>Metazoa</taxon>
        <taxon>Ecdysozoa</taxon>
        <taxon>Arthropoda</taxon>
        <taxon>Myriapoda</taxon>
        <taxon>Chilopoda</taxon>
        <taxon>Pleurostigmophora</taxon>
        <taxon>Geophilomorpha</taxon>
        <taxon>Linotaeniidae</taxon>
        <taxon>Strigamia</taxon>
    </lineage>
</organism>
<sequence length="97" mass="10915">MEPKKGHTGTFPANFCLKVIGRDVTTGGIMVIRRCTLDNMDNQCGVFKFDNDTLRGCILTCNYNGCNEAPALQQSLIKIFCWVILILFIYIVSFCQL</sequence>
<feature type="transmembrane region" description="Helical" evidence="2">
    <location>
        <begin position="76"/>
        <end position="95"/>
    </location>
</feature>
<keyword evidence="2" id="KW-1133">Transmembrane helix</keyword>
<dbReference type="eggNOG" id="ENOG502S5SF">
    <property type="taxonomic scope" value="Eukaryota"/>
</dbReference>
<evidence type="ECO:0000256" key="2">
    <source>
        <dbReference type="SAM" id="Phobius"/>
    </source>
</evidence>
<protein>
    <recommendedName>
        <fullName evidence="5">Protein sleepless</fullName>
    </recommendedName>
</protein>
<evidence type="ECO:0000313" key="4">
    <source>
        <dbReference type="Proteomes" id="UP000014500"/>
    </source>
</evidence>
<evidence type="ECO:0008006" key="5">
    <source>
        <dbReference type="Google" id="ProtNLM"/>
    </source>
</evidence>
<dbReference type="Proteomes" id="UP000014500">
    <property type="component" value="Unassembled WGS sequence"/>
</dbReference>
<dbReference type="PhylomeDB" id="T1ILG0"/>
<dbReference type="PANTHER" id="PTHR38332:SF2">
    <property type="entry name" value="PROTEIN QUIVER"/>
    <property type="match status" value="1"/>
</dbReference>
<evidence type="ECO:0000313" key="3">
    <source>
        <dbReference type="EnsemblMetazoa" id="SMAR001785-PA"/>
    </source>
</evidence>
<dbReference type="EnsemblMetazoa" id="SMAR001785-RA">
    <property type="protein sequence ID" value="SMAR001785-PA"/>
    <property type="gene ID" value="SMAR001785"/>
</dbReference>
<dbReference type="SUPFAM" id="SSF57302">
    <property type="entry name" value="Snake toxin-like"/>
    <property type="match status" value="1"/>
</dbReference>